<dbReference type="Proteomes" id="UP000198870">
    <property type="component" value="Unassembled WGS sequence"/>
</dbReference>
<evidence type="ECO:0000256" key="1">
    <source>
        <dbReference type="SAM" id="MobiDB-lite"/>
    </source>
</evidence>
<evidence type="ECO:0000313" key="3">
    <source>
        <dbReference type="Proteomes" id="UP000198870"/>
    </source>
</evidence>
<accession>A0A1G5I2I5</accession>
<organism evidence="2 3">
    <name type="scientific">Desulfoluna spongiiphila</name>
    <dbReference type="NCBI Taxonomy" id="419481"/>
    <lineage>
        <taxon>Bacteria</taxon>
        <taxon>Pseudomonadati</taxon>
        <taxon>Thermodesulfobacteriota</taxon>
        <taxon>Desulfobacteria</taxon>
        <taxon>Desulfobacterales</taxon>
        <taxon>Desulfolunaceae</taxon>
        <taxon>Desulfoluna</taxon>
    </lineage>
</organism>
<name>A0A1G5I2I5_9BACT</name>
<proteinExistence type="predicted"/>
<feature type="region of interest" description="Disordered" evidence="1">
    <location>
        <begin position="1"/>
        <end position="31"/>
    </location>
</feature>
<dbReference type="AlphaFoldDB" id="A0A1G5I2I5"/>
<protein>
    <submittedName>
        <fullName evidence="2">Uncharacterized protein</fullName>
    </submittedName>
</protein>
<reference evidence="2 3" key="1">
    <citation type="submission" date="2016-10" db="EMBL/GenBank/DDBJ databases">
        <authorList>
            <person name="de Groot N.N."/>
        </authorList>
    </citation>
    <scope>NUCLEOTIDE SEQUENCE [LARGE SCALE GENOMIC DNA]</scope>
    <source>
        <strain evidence="2 3">AA1</strain>
    </source>
</reference>
<evidence type="ECO:0000313" key="2">
    <source>
        <dbReference type="EMBL" id="SCY70286.1"/>
    </source>
</evidence>
<sequence length="43" mass="4561">MKGIWDSLDRNRNNSGNEGGGGATQAKHLGKQLTDALRLHATA</sequence>
<dbReference type="EMBL" id="FMUX01000017">
    <property type="protein sequence ID" value="SCY70286.1"/>
    <property type="molecule type" value="Genomic_DNA"/>
</dbReference>
<keyword evidence="3" id="KW-1185">Reference proteome</keyword>
<gene>
    <name evidence="2" type="ORF">SAMN05216233_11751</name>
</gene>